<dbReference type="InterPro" id="IPR019775">
    <property type="entry name" value="WD40_repeat_CS"/>
</dbReference>
<dbReference type="InterPro" id="IPR015943">
    <property type="entry name" value="WD40/YVTN_repeat-like_dom_sf"/>
</dbReference>
<keyword evidence="7" id="KW-0813">Transport</keyword>
<evidence type="ECO:0000256" key="1">
    <source>
        <dbReference type="ARBA" id="ARBA00004255"/>
    </source>
</evidence>
<dbReference type="InterPro" id="IPR047312">
    <property type="entry name" value="Coatomer_alpha_WD-assoc_reg"/>
</dbReference>
<dbReference type="InterPro" id="IPR011048">
    <property type="entry name" value="Haem_d1_sf"/>
</dbReference>
<feature type="repeat" description="WD" evidence="13">
    <location>
        <begin position="85"/>
        <end position="126"/>
    </location>
</feature>
<evidence type="ECO:0000256" key="14">
    <source>
        <dbReference type="SAM" id="MobiDB-lite"/>
    </source>
</evidence>
<dbReference type="PANTHER" id="PTHR19876:SF1">
    <property type="entry name" value="COATOMER SUBUNIT ALPHA"/>
    <property type="match status" value="1"/>
</dbReference>
<name>A0A565C858_9BRAS</name>
<keyword evidence="10" id="KW-0968">Cytoplasmic vesicle</keyword>
<evidence type="ECO:0000256" key="7">
    <source>
        <dbReference type="ARBA" id="ARBA00022927"/>
    </source>
</evidence>
<dbReference type="InterPro" id="IPR050844">
    <property type="entry name" value="Coatomer_complex_subunit"/>
</dbReference>
<evidence type="ECO:0000313" key="17">
    <source>
        <dbReference type="Proteomes" id="UP000489600"/>
    </source>
</evidence>
<evidence type="ECO:0000256" key="5">
    <source>
        <dbReference type="ARBA" id="ARBA00022737"/>
    </source>
</evidence>
<comment type="subunit">
    <text evidence="3">Oligomeric complex that consists of at least the alpha, beta, beta', gamma, delta, epsilon and zeta subunits.</text>
</comment>
<dbReference type="InterPro" id="IPR006692">
    <property type="entry name" value="Beta-prop_COPA/B_2nd"/>
</dbReference>
<dbReference type="GO" id="GO:0030126">
    <property type="term" value="C:COPI vesicle coat"/>
    <property type="evidence" value="ECO:0007669"/>
    <property type="project" value="TreeGrafter"/>
</dbReference>
<feature type="repeat" description="WD" evidence="13">
    <location>
        <begin position="224"/>
        <end position="265"/>
    </location>
</feature>
<keyword evidence="6" id="KW-0931">ER-Golgi transport</keyword>
<evidence type="ECO:0000256" key="12">
    <source>
        <dbReference type="ARBA" id="ARBA00032920"/>
    </source>
</evidence>
<dbReference type="CDD" id="cd00200">
    <property type="entry name" value="WD40"/>
    <property type="match status" value="1"/>
</dbReference>
<evidence type="ECO:0000256" key="3">
    <source>
        <dbReference type="ARBA" id="ARBA00011775"/>
    </source>
</evidence>
<dbReference type="SUPFAM" id="SSF50978">
    <property type="entry name" value="WD40 repeat-like"/>
    <property type="match status" value="1"/>
</dbReference>
<dbReference type="SMART" id="SM00320">
    <property type="entry name" value="WD40"/>
    <property type="match status" value="6"/>
</dbReference>
<dbReference type="CDD" id="cd22948">
    <property type="entry name" value="Coatomer_WDAD_alpha"/>
    <property type="match status" value="1"/>
</dbReference>
<dbReference type="Gene3D" id="2.130.10.10">
    <property type="entry name" value="YVTN repeat-like/Quinoprotein amine dehydrogenase"/>
    <property type="match status" value="1"/>
</dbReference>
<dbReference type="PROSITE" id="PS50294">
    <property type="entry name" value="WD_REPEATS_REGION"/>
    <property type="match status" value="5"/>
</dbReference>
<evidence type="ECO:0000256" key="9">
    <source>
        <dbReference type="ARBA" id="ARBA00023136"/>
    </source>
</evidence>
<feature type="region of interest" description="Disordered" evidence="14">
    <location>
        <begin position="712"/>
        <end position="735"/>
    </location>
</feature>
<keyword evidence="17" id="KW-1185">Reference proteome</keyword>
<keyword evidence="8" id="KW-0333">Golgi apparatus</keyword>
<keyword evidence="4 13" id="KW-0853">WD repeat</keyword>
<evidence type="ECO:0000256" key="6">
    <source>
        <dbReference type="ARBA" id="ARBA00022892"/>
    </source>
</evidence>
<comment type="subcellular location">
    <subcellularLocation>
        <location evidence="2">Cytoplasmic vesicle</location>
        <location evidence="2">COPI-coated vesicle membrane</location>
        <topology evidence="2">Peripheral membrane protein</topology>
        <orientation evidence="2">Cytoplasmic side</orientation>
    </subcellularLocation>
    <subcellularLocation>
        <location evidence="1">Golgi apparatus membrane</location>
        <topology evidence="1">Peripheral membrane protein</topology>
        <orientation evidence="1">Cytoplasmic side</orientation>
    </subcellularLocation>
</comment>
<feature type="domain" description="COPA/B second beta-propeller" evidence="15">
    <location>
        <begin position="320"/>
        <end position="563"/>
    </location>
</feature>
<evidence type="ECO:0000259" key="15">
    <source>
        <dbReference type="Pfam" id="PF04053"/>
    </source>
</evidence>
<keyword evidence="5" id="KW-0677">Repeat</keyword>
<feature type="repeat" description="WD" evidence="13">
    <location>
        <begin position="180"/>
        <end position="221"/>
    </location>
</feature>
<evidence type="ECO:0000256" key="10">
    <source>
        <dbReference type="ARBA" id="ARBA00023329"/>
    </source>
</evidence>
<dbReference type="OrthoDB" id="1035086at2759"/>
<dbReference type="GO" id="GO:0006886">
    <property type="term" value="P:intracellular protein transport"/>
    <property type="evidence" value="ECO:0007669"/>
    <property type="project" value="InterPro"/>
</dbReference>
<sequence length="760" mass="87144">METASERVDGLSFHTKKPWILSSLHSGEILLWDYRAKSLIRTFDEHYGPVRGLDFHKSKPWFVSGGDDKKIKVWNYETSWCFITLFGHLNNVRTVQFHHEYPWIVSASDDQTIRIWDWKSETCISVLKGHNHEVMCASFHLKDDLVLSASLDQTVRVWDIGALRKKIVSPADDLLVKYVLEGHDSGVNWASFHPTLPLIVSGADDRQVKLWRMNETKACEVVTLRGHMDNVSSVQFHAKRDIIVSVSEDKSIRVWHAGKRTEIQTFQLNHDRFRILAVHPGMNLLAAGHDSGMIVFKLERERPAFSLSGGDSLFYVKDSFLRHYQFSSQEDSQVIPIRGFGTASLNQSPRTLSYSPKEYAVLISSDLYGGFYELYIIPKDRIRKYFVRRKRDIGRSAVFIAKDKFAVLEKSTNRVLVKDIQDKLFKTITLPIRTDAIFYAGTGNLLCISEDTVFVFDLQNKAMLGELRTPFVRYVVWSNDMESVALLSKHAIIIASKQLVHQCTLEETISVKSGAWYDNSVFIYTTLNHIKYGFPNGDSGIIKTLDVPIYITKVAGNTIFCLDREGKNRVITIDATEYILKLSLLGENYDHVMSMIRNSELSGMAAIDYLKQNGLSEVALQFVEDERIRLSLALDITEDEELWEFGIIDIEGLSADEAERDFDDQELATQAAERDFDDALRRRSIQELATQAAERDFDDALRRRSMQELATQAAERDFDDQELATQAAERDSDDALRRRRDFDDALWRILRRSGLLREEE</sequence>
<dbReference type="InterPro" id="IPR001680">
    <property type="entry name" value="WD40_rpt"/>
</dbReference>
<dbReference type="InterPro" id="IPR036322">
    <property type="entry name" value="WD40_repeat_dom_sf"/>
</dbReference>
<dbReference type="SUPFAM" id="SSF51004">
    <property type="entry name" value="C-terminal (heme d1) domain of cytochrome cd1-nitrite reductase"/>
    <property type="match status" value="1"/>
</dbReference>
<accession>A0A565C858</accession>
<evidence type="ECO:0000256" key="2">
    <source>
        <dbReference type="ARBA" id="ARBA00004347"/>
    </source>
</evidence>
<feature type="repeat" description="WD" evidence="13">
    <location>
        <begin position="43"/>
        <end position="78"/>
    </location>
</feature>
<comment type="function">
    <text evidence="11">The coatomer is a cytosolic protein complex that binds to dilysine motifs and reversibly associates with Golgi non-clathrin-coated vesicles, which further mediate biosynthetic protein transport from the ER, via the Golgi up to the trans Golgi network. Coatomer complex is required for budding from Golgi membranes, and is essential for the retrograde Golgi-to-ER transport of dilysine-tagged proteins.</text>
</comment>
<dbReference type="GO" id="GO:0006890">
    <property type="term" value="P:retrograde vesicle-mediated transport, Golgi to endoplasmic reticulum"/>
    <property type="evidence" value="ECO:0007669"/>
    <property type="project" value="TreeGrafter"/>
</dbReference>
<comment type="caution">
    <text evidence="16">The sequence shown here is derived from an EMBL/GenBank/DDBJ whole genome shotgun (WGS) entry which is preliminary data.</text>
</comment>
<dbReference type="AlphaFoldDB" id="A0A565C858"/>
<feature type="repeat" description="WD" evidence="13">
    <location>
        <begin position="127"/>
        <end position="160"/>
    </location>
</feature>
<evidence type="ECO:0000256" key="4">
    <source>
        <dbReference type="ARBA" id="ARBA00022574"/>
    </source>
</evidence>
<dbReference type="EMBL" id="CABITT030000007">
    <property type="protein sequence ID" value="VVB09774.1"/>
    <property type="molecule type" value="Genomic_DNA"/>
</dbReference>
<organism evidence="16 17">
    <name type="scientific">Arabis nemorensis</name>
    <dbReference type="NCBI Taxonomy" id="586526"/>
    <lineage>
        <taxon>Eukaryota</taxon>
        <taxon>Viridiplantae</taxon>
        <taxon>Streptophyta</taxon>
        <taxon>Embryophyta</taxon>
        <taxon>Tracheophyta</taxon>
        <taxon>Spermatophyta</taxon>
        <taxon>Magnoliopsida</taxon>
        <taxon>eudicotyledons</taxon>
        <taxon>Gunneridae</taxon>
        <taxon>Pentapetalae</taxon>
        <taxon>rosids</taxon>
        <taxon>malvids</taxon>
        <taxon>Brassicales</taxon>
        <taxon>Brassicaceae</taxon>
        <taxon>Arabideae</taxon>
        <taxon>Arabis</taxon>
    </lineage>
</organism>
<dbReference type="PROSITE" id="PS50082">
    <property type="entry name" value="WD_REPEATS_2"/>
    <property type="match status" value="5"/>
</dbReference>
<keyword evidence="9" id="KW-0472">Membrane</keyword>
<keyword evidence="7" id="KW-0653">Protein transport</keyword>
<dbReference type="GO" id="GO:0000139">
    <property type="term" value="C:Golgi membrane"/>
    <property type="evidence" value="ECO:0007669"/>
    <property type="project" value="UniProtKB-SubCell"/>
</dbReference>
<dbReference type="GO" id="GO:0006891">
    <property type="term" value="P:intra-Golgi vesicle-mediated transport"/>
    <property type="evidence" value="ECO:0007669"/>
    <property type="project" value="TreeGrafter"/>
</dbReference>
<evidence type="ECO:0000256" key="11">
    <source>
        <dbReference type="ARBA" id="ARBA00025536"/>
    </source>
</evidence>
<evidence type="ECO:0000313" key="16">
    <source>
        <dbReference type="EMBL" id="VVB09774.1"/>
    </source>
</evidence>
<reference evidence="16" key="1">
    <citation type="submission" date="2019-07" db="EMBL/GenBank/DDBJ databases">
        <authorList>
            <person name="Dittberner H."/>
        </authorList>
    </citation>
    <scope>NUCLEOTIDE SEQUENCE [LARGE SCALE GENOMIC DNA]</scope>
</reference>
<dbReference type="PANTHER" id="PTHR19876">
    <property type="entry name" value="COATOMER"/>
    <property type="match status" value="1"/>
</dbReference>
<dbReference type="PROSITE" id="PS00678">
    <property type="entry name" value="WD_REPEATS_1"/>
    <property type="match status" value="1"/>
</dbReference>
<evidence type="ECO:0000256" key="8">
    <source>
        <dbReference type="ARBA" id="ARBA00023034"/>
    </source>
</evidence>
<evidence type="ECO:0000256" key="13">
    <source>
        <dbReference type="PROSITE-ProRule" id="PRU00221"/>
    </source>
</evidence>
<dbReference type="Pfam" id="PF04053">
    <property type="entry name" value="B-prop_COPA_B_2nd"/>
    <property type="match status" value="1"/>
</dbReference>
<dbReference type="Proteomes" id="UP000489600">
    <property type="component" value="Unassembled WGS sequence"/>
</dbReference>
<dbReference type="GO" id="GO:0006888">
    <property type="term" value="P:endoplasmic reticulum to Golgi vesicle-mediated transport"/>
    <property type="evidence" value="ECO:0007669"/>
    <property type="project" value="TreeGrafter"/>
</dbReference>
<proteinExistence type="predicted"/>
<dbReference type="InterPro" id="IPR020472">
    <property type="entry name" value="WD40_PAC1"/>
</dbReference>
<dbReference type="PRINTS" id="PR00320">
    <property type="entry name" value="GPROTEINBRPT"/>
</dbReference>
<dbReference type="Pfam" id="PF00400">
    <property type="entry name" value="WD40"/>
    <property type="match status" value="5"/>
</dbReference>
<dbReference type="GO" id="GO:0005198">
    <property type="term" value="F:structural molecule activity"/>
    <property type="evidence" value="ECO:0007669"/>
    <property type="project" value="InterPro"/>
</dbReference>
<dbReference type="FunFam" id="2.130.10.10:FF:000016">
    <property type="entry name" value="Coatomer alpha subunit, putative"/>
    <property type="match status" value="1"/>
</dbReference>
<protein>
    <recommendedName>
        <fullName evidence="12">Beta'-coat protein</fullName>
    </recommendedName>
</protein>
<gene>
    <name evidence="16" type="ORF">ANE_LOCUS20218</name>
</gene>